<feature type="domain" description="G" evidence="2">
    <location>
        <begin position="52"/>
        <end position="161"/>
    </location>
</feature>
<reference evidence="4" key="1">
    <citation type="submission" date="2018-05" db="EMBL/GenBank/DDBJ databases">
        <authorList>
            <person name="Li Y."/>
        </authorList>
    </citation>
    <scope>NUCLEOTIDE SEQUENCE [LARGE SCALE GENOMIC DNA]</scope>
    <source>
        <strain evidence="4">sk1b4</strain>
    </source>
</reference>
<dbReference type="Pfam" id="PF01926">
    <property type="entry name" value="MMR_HSR1"/>
    <property type="match status" value="1"/>
</dbReference>
<keyword evidence="1" id="KW-0812">Transmembrane</keyword>
<keyword evidence="1" id="KW-0472">Membrane</keyword>
<dbReference type="GO" id="GO:0005525">
    <property type="term" value="F:GTP binding"/>
    <property type="evidence" value="ECO:0007669"/>
    <property type="project" value="InterPro"/>
</dbReference>
<feature type="transmembrane region" description="Helical" evidence="1">
    <location>
        <begin position="397"/>
        <end position="422"/>
    </location>
</feature>
<evidence type="ECO:0000313" key="4">
    <source>
        <dbReference type="Proteomes" id="UP000245283"/>
    </source>
</evidence>
<dbReference type="OrthoDB" id="974105at2"/>
<sequence>MSTLTLPEGIVCLENALGAANGHINDHVVNQGEDLLVKVRGRRAEGTEHTVVAFAGATGSGKSSMLNAVLGESVAPVAARRPTTSQPLAVTGAPVSALTRWLGIEEVATSASLPATPDSQLVLVDLPDIDSTEYAHRAVAQKILARADLIVWVADPQKYADSVWHDDYLAAFSHHSAVSLVAFNQVDRLEAHELPAVLSHLRELFALEGFEANIIPTSATTGAGIRELQEAIGKAHDSKQVAMRRLAADLQSQGEALITAVESEDGVVRVPDQPAPFSQVSDVLLEASGSNRLADAAATSYRQRGKRRVGWLGTSWLTRGADPLKDNDSVSERLVPEERQLAIARASVHRYASRSAENLPRRWRYDVVGASEERTDSIACETSSLASKADLGRKDPLWWGFAAAFQWLAGLVAVAGLAWLVVLWLTAAFHIQFPEPPAFGPIAVPTMLLIGGLLAGILGAIVGRWVLARGASRTRSRVHGAIGQQVTEAAESAVAVPLREELAQYGRFVEDVQNLRRL</sequence>
<keyword evidence="4" id="KW-1185">Reference proteome</keyword>
<dbReference type="RefSeq" id="WP_109094497.1">
    <property type="nucleotide sequence ID" value="NZ_JBQDFL010000012.1"/>
</dbReference>
<dbReference type="Proteomes" id="UP000245283">
    <property type="component" value="Unassembled WGS sequence"/>
</dbReference>
<dbReference type="InterPro" id="IPR027417">
    <property type="entry name" value="P-loop_NTPase"/>
</dbReference>
<dbReference type="InterPro" id="IPR005662">
    <property type="entry name" value="GTPase_Era-like"/>
</dbReference>
<dbReference type="PANTHER" id="PTHR42698">
    <property type="entry name" value="GTPASE ERA"/>
    <property type="match status" value="1"/>
</dbReference>
<organism evidence="3 4">
    <name type="scientific">Ancrocorticia populi</name>
    <dbReference type="NCBI Taxonomy" id="2175228"/>
    <lineage>
        <taxon>Bacteria</taxon>
        <taxon>Bacillati</taxon>
        <taxon>Actinomycetota</taxon>
        <taxon>Actinomycetes</taxon>
        <taxon>Actinomycetales</taxon>
        <taxon>Actinomycetaceae</taxon>
        <taxon>Ancrocorticia</taxon>
    </lineage>
</organism>
<feature type="transmembrane region" description="Helical" evidence="1">
    <location>
        <begin position="442"/>
        <end position="467"/>
    </location>
</feature>
<accession>A0A2V1K0E6</accession>
<dbReference type="GO" id="GO:0019843">
    <property type="term" value="F:rRNA binding"/>
    <property type="evidence" value="ECO:0007669"/>
    <property type="project" value="TreeGrafter"/>
</dbReference>
<protein>
    <recommendedName>
        <fullName evidence="2">G domain-containing protein</fullName>
    </recommendedName>
</protein>
<name>A0A2V1K0E6_9ACTO</name>
<gene>
    <name evidence="3" type="ORF">DD236_11285</name>
</gene>
<dbReference type="AlphaFoldDB" id="A0A2V1K0E6"/>
<dbReference type="GO" id="GO:0000028">
    <property type="term" value="P:ribosomal small subunit assembly"/>
    <property type="evidence" value="ECO:0007669"/>
    <property type="project" value="TreeGrafter"/>
</dbReference>
<evidence type="ECO:0000313" key="3">
    <source>
        <dbReference type="EMBL" id="PWF24601.1"/>
    </source>
</evidence>
<dbReference type="InterPro" id="IPR006073">
    <property type="entry name" value="GTP-bd"/>
</dbReference>
<proteinExistence type="predicted"/>
<dbReference type="EMBL" id="QETB01000006">
    <property type="protein sequence ID" value="PWF24601.1"/>
    <property type="molecule type" value="Genomic_DNA"/>
</dbReference>
<dbReference type="GO" id="GO:0043024">
    <property type="term" value="F:ribosomal small subunit binding"/>
    <property type="evidence" value="ECO:0007669"/>
    <property type="project" value="TreeGrafter"/>
</dbReference>
<dbReference type="PANTHER" id="PTHR42698:SF1">
    <property type="entry name" value="GTPASE ERA, MITOCHONDRIAL"/>
    <property type="match status" value="1"/>
</dbReference>
<dbReference type="GO" id="GO:0005829">
    <property type="term" value="C:cytosol"/>
    <property type="evidence" value="ECO:0007669"/>
    <property type="project" value="TreeGrafter"/>
</dbReference>
<evidence type="ECO:0000256" key="1">
    <source>
        <dbReference type="SAM" id="Phobius"/>
    </source>
</evidence>
<dbReference type="SUPFAM" id="SSF52540">
    <property type="entry name" value="P-loop containing nucleoside triphosphate hydrolases"/>
    <property type="match status" value="1"/>
</dbReference>
<keyword evidence="1" id="KW-1133">Transmembrane helix</keyword>
<evidence type="ECO:0000259" key="2">
    <source>
        <dbReference type="Pfam" id="PF01926"/>
    </source>
</evidence>
<dbReference type="Gene3D" id="3.40.50.300">
    <property type="entry name" value="P-loop containing nucleotide triphosphate hydrolases"/>
    <property type="match status" value="1"/>
</dbReference>
<comment type="caution">
    <text evidence="3">The sequence shown here is derived from an EMBL/GenBank/DDBJ whole genome shotgun (WGS) entry which is preliminary data.</text>
</comment>